<feature type="region of interest" description="Disordered" evidence="1">
    <location>
        <begin position="26"/>
        <end position="60"/>
    </location>
</feature>
<comment type="caution">
    <text evidence="5">The sequence shown here is derived from an EMBL/GenBank/DDBJ whole genome shotgun (WGS) entry which is preliminary data.</text>
</comment>
<feature type="compositionally biased region" description="Low complexity" evidence="1">
    <location>
        <begin position="31"/>
        <end position="60"/>
    </location>
</feature>
<name>A0ABU8RSF3_9SPHN</name>
<organism evidence="5 6">
    <name type="scientific">Novosphingobium anseongense</name>
    <dbReference type="NCBI Taxonomy" id="3133436"/>
    <lineage>
        <taxon>Bacteria</taxon>
        <taxon>Pseudomonadati</taxon>
        <taxon>Pseudomonadota</taxon>
        <taxon>Alphaproteobacteria</taxon>
        <taxon>Sphingomonadales</taxon>
        <taxon>Sphingomonadaceae</taxon>
        <taxon>Novosphingobium</taxon>
    </lineage>
</organism>
<protein>
    <submittedName>
        <fullName evidence="5">PEP-CTERM sorting domain-containing protein</fullName>
    </submittedName>
</protein>
<reference evidence="5 6" key="1">
    <citation type="submission" date="2024-03" db="EMBL/GenBank/DDBJ databases">
        <authorList>
            <person name="Jo J.-H."/>
        </authorList>
    </citation>
    <scope>NUCLEOTIDE SEQUENCE [LARGE SCALE GENOMIC DNA]</scope>
    <source>
        <strain evidence="5 6">PS1R-30</strain>
    </source>
</reference>
<proteinExistence type="predicted"/>
<sequence length="81" mass="8098">MKKILMLSALVASFAIASPAMAGGWSGWKPGSSTSGGHSSSVGTTSSSGGSHSVPEPGMLGLMGAGVVGLVVARRRRKRQD</sequence>
<dbReference type="Proteomes" id="UP001361239">
    <property type="component" value="Unassembled WGS sequence"/>
</dbReference>
<evidence type="ECO:0000256" key="2">
    <source>
        <dbReference type="SAM" id="Phobius"/>
    </source>
</evidence>
<dbReference type="Pfam" id="PF07589">
    <property type="entry name" value="PEP-CTERM"/>
    <property type="match status" value="1"/>
</dbReference>
<dbReference type="NCBIfam" id="TIGR02595">
    <property type="entry name" value="PEP_CTERM"/>
    <property type="match status" value="1"/>
</dbReference>
<evidence type="ECO:0000256" key="1">
    <source>
        <dbReference type="SAM" id="MobiDB-lite"/>
    </source>
</evidence>
<keyword evidence="2" id="KW-0472">Membrane</keyword>
<keyword evidence="3" id="KW-0732">Signal</keyword>
<evidence type="ECO:0000256" key="3">
    <source>
        <dbReference type="SAM" id="SignalP"/>
    </source>
</evidence>
<feature type="transmembrane region" description="Helical" evidence="2">
    <location>
        <begin position="57"/>
        <end position="73"/>
    </location>
</feature>
<dbReference type="InterPro" id="IPR013424">
    <property type="entry name" value="Ice-binding_C"/>
</dbReference>
<keyword evidence="2" id="KW-0812">Transmembrane</keyword>
<feature type="chain" id="PRO_5047377871" evidence="3">
    <location>
        <begin position="23"/>
        <end position="81"/>
    </location>
</feature>
<evidence type="ECO:0000259" key="4">
    <source>
        <dbReference type="Pfam" id="PF07589"/>
    </source>
</evidence>
<feature type="domain" description="Ice-binding protein C-terminal" evidence="4">
    <location>
        <begin position="53"/>
        <end position="76"/>
    </location>
</feature>
<keyword evidence="2" id="KW-1133">Transmembrane helix</keyword>
<gene>
    <name evidence="5" type="ORF">WG901_04565</name>
</gene>
<feature type="signal peptide" evidence="3">
    <location>
        <begin position="1"/>
        <end position="22"/>
    </location>
</feature>
<keyword evidence="6" id="KW-1185">Reference proteome</keyword>
<accession>A0ABU8RSF3</accession>
<evidence type="ECO:0000313" key="5">
    <source>
        <dbReference type="EMBL" id="MEJ5975894.1"/>
    </source>
</evidence>
<dbReference type="EMBL" id="JBBHJZ010000001">
    <property type="protein sequence ID" value="MEJ5975894.1"/>
    <property type="molecule type" value="Genomic_DNA"/>
</dbReference>
<dbReference type="RefSeq" id="WP_339585823.1">
    <property type="nucleotide sequence ID" value="NZ_JBBHJZ010000001.1"/>
</dbReference>
<evidence type="ECO:0000313" key="6">
    <source>
        <dbReference type="Proteomes" id="UP001361239"/>
    </source>
</evidence>